<proteinExistence type="predicted"/>
<keyword evidence="2" id="KW-1185">Reference proteome</keyword>
<evidence type="ECO:0000313" key="1">
    <source>
        <dbReference type="EMBL" id="ROQ28519.1"/>
    </source>
</evidence>
<dbReference type="EMBL" id="RJUL01000003">
    <property type="protein sequence ID" value="ROQ28519.1"/>
    <property type="molecule type" value="Genomic_DNA"/>
</dbReference>
<dbReference type="AlphaFoldDB" id="A0A3N1PK86"/>
<organism evidence="1 2">
    <name type="scientific">Gallaecimonas pentaromativorans</name>
    <dbReference type="NCBI Taxonomy" id="584787"/>
    <lineage>
        <taxon>Bacteria</taxon>
        <taxon>Pseudomonadati</taxon>
        <taxon>Pseudomonadota</taxon>
        <taxon>Gammaproteobacteria</taxon>
        <taxon>Enterobacterales</taxon>
        <taxon>Gallaecimonadaceae</taxon>
        <taxon>Gallaecimonas</taxon>
    </lineage>
</organism>
<protein>
    <recommendedName>
        <fullName evidence="3">Cadherin-like domain-containing protein</fullName>
    </recommendedName>
</protein>
<accession>A0A3N1PK86</accession>
<evidence type="ECO:0008006" key="3">
    <source>
        <dbReference type="Google" id="ProtNLM"/>
    </source>
</evidence>
<dbReference type="RefSeq" id="WP_123421006.1">
    <property type="nucleotide sequence ID" value="NZ_JBLXAC010000001.1"/>
</dbReference>
<dbReference type="STRING" id="584787.GCA_001247655_00315"/>
<dbReference type="Gene3D" id="2.60.40.3440">
    <property type="match status" value="1"/>
</dbReference>
<gene>
    <name evidence="1" type="ORF">EDC28_103112</name>
</gene>
<comment type="caution">
    <text evidence="1">The sequence shown here is derived from an EMBL/GenBank/DDBJ whole genome shotgun (WGS) entry which is preliminary data.</text>
</comment>
<sequence>MKRFICLLTLVLAGCGSDGDGQTNLPPMAQDANFTLEADTTLSDRLSASDANGDSLSFSLASGVSNGTLTLSASGAFSYTPAATYTGSDSFSFTVSDGDKSDTATVNLTITAQQVAFSRYSRAAFMQDMDAEPLAINGRAFTQDVTDTAEYADLLEGGQ</sequence>
<dbReference type="PROSITE" id="PS51257">
    <property type="entry name" value="PROKAR_LIPOPROTEIN"/>
    <property type="match status" value="1"/>
</dbReference>
<reference evidence="1 2" key="1">
    <citation type="submission" date="2018-11" db="EMBL/GenBank/DDBJ databases">
        <title>Genomic Encyclopedia of Type Strains, Phase IV (KMG-IV): sequencing the most valuable type-strain genomes for metagenomic binning, comparative biology and taxonomic classification.</title>
        <authorList>
            <person name="Goeker M."/>
        </authorList>
    </citation>
    <scope>NUCLEOTIDE SEQUENCE [LARGE SCALE GENOMIC DNA]</scope>
    <source>
        <strain evidence="1 2">DSM 21945</strain>
    </source>
</reference>
<evidence type="ECO:0000313" key="2">
    <source>
        <dbReference type="Proteomes" id="UP000268033"/>
    </source>
</evidence>
<dbReference type="Proteomes" id="UP000268033">
    <property type="component" value="Unassembled WGS sequence"/>
</dbReference>
<name>A0A3N1PK86_9GAMM</name>
<dbReference type="Pfam" id="PF17963">
    <property type="entry name" value="Big_9"/>
    <property type="match status" value="1"/>
</dbReference>